<comment type="caution">
    <text evidence="4">The sequence shown here is derived from an EMBL/GenBank/DDBJ whole genome shotgun (WGS) entry which is preliminary data.</text>
</comment>
<dbReference type="RefSeq" id="WP_218103038.1">
    <property type="nucleotide sequence ID" value="NZ_CAJVCE010000038.1"/>
</dbReference>
<gene>
    <name evidence="4" type="ORF">PAECIP111802_06894</name>
</gene>
<keyword evidence="5" id="KW-1185">Reference proteome</keyword>
<proteinExistence type="predicted"/>
<evidence type="ECO:0000313" key="5">
    <source>
        <dbReference type="Proteomes" id="UP000730618"/>
    </source>
</evidence>
<feature type="domain" description="SGNH hydrolase-type esterase" evidence="3">
    <location>
        <begin position="360"/>
        <end position="510"/>
    </location>
</feature>
<dbReference type="CDD" id="cd04502">
    <property type="entry name" value="SGNH_hydrolase_like_7"/>
    <property type="match status" value="1"/>
</dbReference>
<dbReference type="InterPro" id="IPR051532">
    <property type="entry name" value="Ester_Hydrolysis_Enzymes"/>
</dbReference>
<reference evidence="4 5" key="1">
    <citation type="submission" date="2021-06" db="EMBL/GenBank/DDBJ databases">
        <authorList>
            <person name="Criscuolo A."/>
        </authorList>
    </citation>
    <scope>NUCLEOTIDE SEQUENCE [LARGE SCALE GENOMIC DNA]</scope>
    <source>
        <strain evidence="5">CIP 111802</strain>
    </source>
</reference>
<dbReference type="Pfam" id="PF06452">
    <property type="entry name" value="CBM9_1"/>
    <property type="match status" value="1"/>
</dbReference>
<evidence type="ECO:0000256" key="1">
    <source>
        <dbReference type="SAM" id="SignalP"/>
    </source>
</evidence>
<dbReference type="Pfam" id="PF13472">
    <property type="entry name" value="Lipase_GDSL_2"/>
    <property type="match status" value="1"/>
</dbReference>
<evidence type="ECO:0008006" key="6">
    <source>
        <dbReference type="Google" id="ProtNLM"/>
    </source>
</evidence>
<evidence type="ECO:0000313" key="4">
    <source>
        <dbReference type="EMBL" id="CAG7657911.1"/>
    </source>
</evidence>
<accession>A0ABN7TZ49</accession>
<protein>
    <recommendedName>
        <fullName evidence="6">SGNH hydrolase-type esterase domain-containing protein</fullName>
    </recommendedName>
</protein>
<organism evidence="4 5">
    <name type="scientific">Paenibacillus allorhizosphaerae</name>
    <dbReference type="NCBI Taxonomy" id="2849866"/>
    <lineage>
        <taxon>Bacteria</taxon>
        <taxon>Bacillati</taxon>
        <taxon>Bacillota</taxon>
        <taxon>Bacilli</taxon>
        <taxon>Bacillales</taxon>
        <taxon>Paenibacillaceae</taxon>
        <taxon>Paenibacillus</taxon>
    </lineage>
</organism>
<dbReference type="PANTHER" id="PTHR30383">
    <property type="entry name" value="THIOESTERASE 1/PROTEASE 1/LYSOPHOSPHOLIPASE L1"/>
    <property type="match status" value="1"/>
</dbReference>
<dbReference type="Proteomes" id="UP000730618">
    <property type="component" value="Unassembled WGS sequence"/>
</dbReference>
<dbReference type="InterPro" id="IPR010502">
    <property type="entry name" value="Carb-bd_dom_fam9"/>
</dbReference>
<feature type="chain" id="PRO_5047081402" description="SGNH hydrolase-type esterase domain-containing protein" evidence="1">
    <location>
        <begin position="24"/>
        <end position="521"/>
    </location>
</feature>
<feature type="signal peptide" evidence="1">
    <location>
        <begin position="1"/>
        <end position="23"/>
    </location>
</feature>
<evidence type="ECO:0000259" key="3">
    <source>
        <dbReference type="Pfam" id="PF13472"/>
    </source>
</evidence>
<dbReference type="InterPro" id="IPR013830">
    <property type="entry name" value="SGNH_hydro"/>
</dbReference>
<dbReference type="PANTHER" id="PTHR30383:SF5">
    <property type="entry name" value="SGNH HYDROLASE-TYPE ESTERASE DOMAIN-CONTAINING PROTEIN"/>
    <property type="match status" value="1"/>
</dbReference>
<sequence length="521" mass="57524">MRWLLGILIAASLFIQLGCGAEAEEEGDGMKIPKVNKIAIDGSGADWEKQGLSVTLHGSTKGETTDAFDFTPNLNFGWNKDGLAIFANVTDDVVHVNSLPAKLSNGDSIELIVSGKTDGSDSMKVILSAGADGKDEAVVRIEGRIGADSQRNEARVTAKSQKTGTGYTVEASIPFSLMHMDAKSGAALAMQIHTNDYDYGGDKNAISYPLYYTSKATESSPAMQVATLSEKTGKWYAPDIKSYKTKDSVFVYYYADEKHAGKEVAIRGGQEEWDRKPVAIRENAAIAQLQISLAKLGGSSTKLDVVVDGRLRQVIDVPSVETEDGKYPYENDIKAYEQRDKKALPPEGVTVFIGSSSIQRWSTLEKDMAPLQVINRGFGGSEAYQVTHFADRIVIPYKPKKIVFYEGDNDISKGTLPEQIVEECKAFVRKIHHALPGTKIYFVSIKPSPSRIKDWEKSKKTNQLLEEYAKQHEYLEFIDVSAAMIDEKGNPKADIFGPDRLHMNEKGYDIWTSIIRPRIEK</sequence>
<name>A0ABN7TZ49_9BACL</name>
<keyword evidence="1" id="KW-0732">Signal</keyword>
<dbReference type="EMBL" id="CAJVCE010000038">
    <property type="protein sequence ID" value="CAG7657911.1"/>
    <property type="molecule type" value="Genomic_DNA"/>
</dbReference>
<evidence type="ECO:0000259" key="2">
    <source>
        <dbReference type="Pfam" id="PF06452"/>
    </source>
</evidence>
<feature type="domain" description="Carbohydrate-binding" evidence="2">
    <location>
        <begin position="40"/>
        <end position="201"/>
    </location>
</feature>